<keyword evidence="2" id="KW-1185">Reference proteome</keyword>
<organism evidence="1 2">
    <name type="scientific">Leucogyrophana mollusca</name>
    <dbReference type="NCBI Taxonomy" id="85980"/>
    <lineage>
        <taxon>Eukaryota</taxon>
        <taxon>Fungi</taxon>
        <taxon>Dikarya</taxon>
        <taxon>Basidiomycota</taxon>
        <taxon>Agaricomycotina</taxon>
        <taxon>Agaricomycetes</taxon>
        <taxon>Agaricomycetidae</taxon>
        <taxon>Boletales</taxon>
        <taxon>Boletales incertae sedis</taxon>
        <taxon>Leucogyrophana</taxon>
    </lineage>
</organism>
<protein>
    <submittedName>
        <fullName evidence="1">Uncharacterized protein</fullName>
    </submittedName>
</protein>
<dbReference type="Proteomes" id="UP000790709">
    <property type="component" value="Unassembled WGS sequence"/>
</dbReference>
<name>A0ACB8BI79_9AGAM</name>
<dbReference type="EMBL" id="MU266403">
    <property type="protein sequence ID" value="KAH7925409.1"/>
    <property type="molecule type" value="Genomic_DNA"/>
</dbReference>
<proteinExistence type="predicted"/>
<evidence type="ECO:0000313" key="1">
    <source>
        <dbReference type="EMBL" id="KAH7925409.1"/>
    </source>
</evidence>
<evidence type="ECO:0000313" key="2">
    <source>
        <dbReference type="Proteomes" id="UP000790709"/>
    </source>
</evidence>
<reference evidence="1" key="1">
    <citation type="journal article" date="2021" name="New Phytol.">
        <title>Evolutionary innovations through gain and loss of genes in the ectomycorrhizal Boletales.</title>
        <authorList>
            <person name="Wu G."/>
            <person name="Miyauchi S."/>
            <person name="Morin E."/>
            <person name="Kuo A."/>
            <person name="Drula E."/>
            <person name="Varga T."/>
            <person name="Kohler A."/>
            <person name="Feng B."/>
            <person name="Cao Y."/>
            <person name="Lipzen A."/>
            <person name="Daum C."/>
            <person name="Hundley H."/>
            <person name="Pangilinan J."/>
            <person name="Johnson J."/>
            <person name="Barry K."/>
            <person name="LaButti K."/>
            <person name="Ng V."/>
            <person name="Ahrendt S."/>
            <person name="Min B."/>
            <person name="Choi I.G."/>
            <person name="Park H."/>
            <person name="Plett J.M."/>
            <person name="Magnuson J."/>
            <person name="Spatafora J.W."/>
            <person name="Nagy L.G."/>
            <person name="Henrissat B."/>
            <person name="Grigoriev I.V."/>
            <person name="Yang Z.L."/>
            <person name="Xu J."/>
            <person name="Martin F.M."/>
        </authorList>
    </citation>
    <scope>NUCLEOTIDE SEQUENCE</scope>
    <source>
        <strain evidence="1">KUC20120723A-06</strain>
    </source>
</reference>
<gene>
    <name evidence="1" type="ORF">BV22DRAFT_1129071</name>
</gene>
<comment type="caution">
    <text evidence="1">The sequence shown here is derived from an EMBL/GenBank/DDBJ whole genome shotgun (WGS) entry which is preliminary data.</text>
</comment>
<sequence>MPNPSNEKSSRVKSKTIQQLNDQLLKDAKATDIIIPIMGPTGVGKSTFINCVVGRDTMLVGNSLESCTSSIQHVVVPYPNNPARRVVFVDTPSFDNTSVDDLEILRRIALWLAQSYSDKMKLAGVIYLHDISQTRMFGTSRKSLTMFRRLCGDDALKNVIIATTKWSEVDEDVGVDREKELARNFWQEVIDHGSRMAQFRDTRDSAWDIVDLVAPVRSLPLQIQTEVVDLGKPIPETDAAHALRPTQVTGQRRQ</sequence>
<accession>A0ACB8BI79</accession>